<protein>
    <submittedName>
        <fullName evidence="1">Uncharacterized protein</fullName>
    </submittedName>
</protein>
<reference evidence="1" key="1">
    <citation type="journal article" date="2015" name="Nature">
        <title>Complex archaea that bridge the gap between prokaryotes and eukaryotes.</title>
        <authorList>
            <person name="Spang A."/>
            <person name="Saw J.H."/>
            <person name="Jorgensen S.L."/>
            <person name="Zaremba-Niedzwiedzka K."/>
            <person name="Martijn J."/>
            <person name="Lind A.E."/>
            <person name="van Eijk R."/>
            <person name="Schleper C."/>
            <person name="Guy L."/>
            <person name="Ettema T.J."/>
        </authorList>
    </citation>
    <scope>NUCLEOTIDE SEQUENCE</scope>
</reference>
<proteinExistence type="predicted"/>
<dbReference type="EMBL" id="LAZR01069336">
    <property type="protein sequence ID" value="KKK47903.1"/>
    <property type="molecule type" value="Genomic_DNA"/>
</dbReference>
<evidence type="ECO:0000313" key="1">
    <source>
        <dbReference type="EMBL" id="KKK47903.1"/>
    </source>
</evidence>
<accession>A0A0F8VU80</accession>
<dbReference type="AlphaFoldDB" id="A0A0F8VU80"/>
<feature type="non-terminal residue" evidence="1">
    <location>
        <position position="1"/>
    </location>
</feature>
<name>A0A0F8VU80_9ZZZZ</name>
<organism evidence="1">
    <name type="scientific">marine sediment metagenome</name>
    <dbReference type="NCBI Taxonomy" id="412755"/>
    <lineage>
        <taxon>unclassified sequences</taxon>
        <taxon>metagenomes</taxon>
        <taxon>ecological metagenomes</taxon>
    </lineage>
</organism>
<comment type="caution">
    <text evidence="1">The sequence shown here is derived from an EMBL/GenBank/DDBJ whole genome shotgun (WGS) entry which is preliminary data.</text>
</comment>
<gene>
    <name evidence="1" type="ORF">LCGC14_3150490</name>
</gene>
<sequence length="109" mass="12841">YQISLSRGFIQYSTGDNKTADQLITEADAKMYIEKEKYKQACFDIQRNYDLGTFIEKNFRLVNTLLQSEEIVISLINKKIQSCDNKEEFNSILIQYKDLIKKKRLQIFG</sequence>